<dbReference type="EMBL" id="WIUZ02000020">
    <property type="protein sequence ID" value="KAF9779176.1"/>
    <property type="molecule type" value="Genomic_DNA"/>
</dbReference>
<reference evidence="4" key="2">
    <citation type="submission" date="2020-11" db="EMBL/GenBank/DDBJ databases">
        <authorList>
            <consortium name="DOE Joint Genome Institute"/>
            <person name="Kuo A."/>
            <person name="Miyauchi S."/>
            <person name="Kiss E."/>
            <person name="Drula E."/>
            <person name="Kohler A."/>
            <person name="Sanchez-Garcia M."/>
            <person name="Andreopoulos B."/>
            <person name="Barry K.W."/>
            <person name="Bonito G."/>
            <person name="Buee M."/>
            <person name="Carver A."/>
            <person name="Chen C."/>
            <person name="Cichocki N."/>
            <person name="Clum A."/>
            <person name="Culley D."/>
            <person name="Crous P.W."/>
            <person name="Fauchery L."/>
            <person name="Girlanda M."/>
            <person name="Hayes R."/>
            <person name="Keri Z."/>
            <person name="Labutti K."/>
            <person name="Lipzen A."/>
            <person name="Lombard V."/>
            <person name="Magnuson J."/>
            <person name="Maillard F."/>
            <person name="Morin E."/>
            <person name="Murat C."/>
            <person name="Nolan M."/>
            <person name="Ohm R."/>
            <person name="Pangilinan J."/>
            <person name="Pereira M."/>
            <person name="Perotto S."/>
            <person name="Peter M."/>
            <person name="Riley R."/>
            <person name="Sitrit Y."/>
            <person name="Stielow B."/>
            <person name="Szollosi G."/>
            <person name="Zifcakova L."/>
            <person name="Stursova M."/>
            <person name="Spatafora J.W."/>
            <person name="Tedersoo L."/>
            <person name="Vaario L.-M."/>
            <person name="Yamada A."/>
            <person name="Yan M."/>
            <person name="Wang P."/>
            <person name="Xu J."/>
            <person name="Bruns T."/>
            <person name="Baldrian P."/>
            <person name="Vilgalys R."/>
            <person name="Henrissat B."/>
            <person name="Grigoriev I.V."/>
            <person name="Hibbett D."/>
            <person name="Nagy L.G."/>
            <person name="Martin F.M."/>
        </authorList>
    </citation>
    <scope>NUCLEOTIDE SEQUENCE</scope>
    <source>
        <strain evidence="4">UH-Tt-Lm1</strain>
    </source>
</reference>
<keyword evidence="1" id="KW-0472">Membrane</keyword>
<proteinExistence type="predicted"/>
<evidence type="ECO:0000313" key="3">
    <source>
        <dbReference type="EMBL" id="KAF9780071.1"/>
    </source>
</evidence>
<feature type="transmembrane region" description="Helical" evidence="1">
    <location>
        <begin position="21"/>
        <end position="46"/>
    </location>
</feature>
<evidence type="ECO:0000313" key="4">
    <source>
        <dbReference type="EMBL" id="KAF9784578.1"/>
    </source>
</evidence>
<dbReference type="Proteomes" id="UP000736335">
    <property type="component" value="Unassembled WGS sequence"/>
</dbReference>
<accession>A0A9P6HD71</accession>
<name>A0A9P6HD71_9AGAM</name>
<keyword evidence="1" id="KW-1133">Transmembrane helix</keyword>
<dbReference type="EMBL" id="WIUZ02000017">
    <property type="protein sequence ID" value="KAF9780071.1"/>
    <property type="molecule type" value="Genomic_DNA"/>
</dbReference>
<protein>
    <submittedName>
        <fullName evidence="4">Uncharacterized protein</fullName>
    </submittedName>
</protein>
<organism evidence="4 5">
    <name type="scientific">Thelephora terrestris</name>
    <dbReference type="NCBI Taxonomy" id="56493"/>
    <lineage>
        <taxon>Eukaryota</taxon>
        <taxon>Fungi</taxon>
        <taxon>Dikarya</taxon>
        <taxon>Basidiomycota</taxon>
        <taxon>Agaricomycotina</taxon>
        <taxon>Agaricomycetes</taxon>
        <taxon>Thelephorales</taxon>
        <taxon>Thelephoraceae</taxon>
        <taxon>Thelephora</taxon>
    </lineage>
</organism>
<evidence type="ECO:0000256" key="1">
    <source>
        <dbReference type="SAM" id="Phobius"/>
    </source>
</evidence>
<dbReference type="EMBL" id="WIUZ02000008">
    <property type="protein sequence ID" value="KAF9784578.1"/>
    <property type="molecule type" value="Genomic_DNA"/>
</dbReference>
<gene>
    <name evidence="4" type="ORF">BJ322DRAFT_1065110</name>
    <name evidence="3" type="ORF">BJ322DRAFT_1084432</name>
    <name evidence="2" type="ORF">BJ322DRAFT_1088979</name>
</gene>
<comment type="caution">
    <text evidence="4">The sequence shown here is derived from an EMBL/GenBank/DDBJ whole genome shotgun (WGS) entry which is preliminary data.</text>
</comment>
<reference evidence="4" key="1">
    <citation type="journal article" date="2020" name="Nat. Commun.">
        <title>Large-scale genome sequencing of mycorrhizal fungi provides insights into the early evolution of symbiotic traits.</title>
        <authorList>
            <person name="Miyauchi S."/>
            <person name="Kiss E."/>
            <person name="Kuo A."/>
            <person name="Drula E."/>
            <person name="Kohler A."/>
            <person name="Sanchez-Garcia M."/>
            <person name="Morin E."/>
            <person name="Andreopoulos B."/>
            <person name="Barry K.W."/>
            <person name="Bonito G."/>
            <person name="Buee M."/>
            <person name="Carver A."/>
            <person name="Chen C."/>
            <person name="Cichocki N."/>
            <person name="Clum A."/>
            <person name="Culley D."/>
            <person name="Crous P.W."/>
            <person name="Fauchery L."/>
            <person name="Girlanda M."/>
            <person name="Hayes R.D."/>
            <person name="Keri Z."/>
            <person name="LaButti K."/>
            <person name="Lipzen A."/>
            <person name="Lombard V."/>
            <person name="Magnuson J."/>
            <person name="Maillard F."/>
            <person name="Murat C."/>
            <person name="Nolan M."/>
            <person name="Ohm R.A."/>
            <person name="Pangilinan J."/>
            <person name="Pereira M.F."/>
            <person name="Perotto S."/>
            <person name="Peter M."/>
            <person name="Pfister S."/>
            <person name="Riley R."/>
            <person name="Sitrit Y."/>
            <person name="Stielow J.B."/>
            <person name="Szollosi G."/>
            <person name="Zifcakova L."/>
            <person name="Stursova M."/>
            <person name="Spatafora J.W."/>
            <person name="Tedersoo L."/>
            <person name="Vaario L.M."/>
            <person name="Yamada A."/>
            <person name="Yan M."/>
            <person name="Wang P."/>
            <person name="Xu J."/>
            <person name="Bruns T."/>
            <person name="Baldrian P."/>
            <person name="Vilgalys R."/>
            <person name="Dunand C."/>
            <person name="Henrissat B."/>
            <person name="Grigoriev I.V."/>
            <person name="Hibbett D."/>
            <person name="Nagy L.G."/>
            <person name="Martin F.M."/>
        </authorList>
    </citation>
    <scope>NUCLEOTIDE SEQUENCE</scope>
    <source>
        <strain evidence="4">UH-Tt-Lm1</strain>
    </source>
</reference>
<evidence type="ECO:0000313" key="2">
    <source>
        <dbReference type="EMBL" id="KAF9779176.1"/>
    </source>
</evidence>
<dbReference type="AlphaFoldDB" id="A0A9P6HD71"/>
<evidence type="ECO:0000313" key="5">
    <source>
        <dbReference type="Proteomes" id="UP000736335"/>
    </source>
</evidence>
<keyword evidence="5" id="KW-1185">Reference proteome</keyword>
<keyword evidence="1" id="KW-0812">Transmembrane</keyword>
<sequence length="161" mass="17536">MRNGAKREAKRQESLSANWRVSSSLVRGIVLIILVLLVLLVVLGLWETLNKRAVSCPGTEAIDHEVVIFIFNAAVDPSSSVAIAINVLGAFKCLLDKVASLPFFEGTEICSCGQRNHTGSDRRFPFLVPKCLALEGALPFVFLIEALTELLKDWVSKAAAL</sequence>